<sequence>MLDFEELKAQLKEIDQQTNSADEIFKKRSTTHKVAAQIMDMERQNYYQGNRTHDHLMSIRNMIEKNVEEICKDEIN</sequence>
<dbReference type="KEGG" id="vta:A0556"/>
<organism evidence="1 2">
    <name type="scientific">Vibrio tapetis subsp. tapetis</name>
    <dbReference type="NCBI Taxonomy" id="1671868"/>
    <lineage>
        <taxon>Bacteria</taxon>
        <taxon>Pseudomonadati</taxon>
        <taxon>Pseudomonadota</taxon>
        <taxon>Gammaproteobacteria</taxon>
        <taxon>Vibrionales</taxon>
        <taxon>Vibrionaceae</taxon>
        <taxon>Vibrio</taxon>
    </lineage>
</organism>
<proteinExistence type="predicted"/>
<evidence type="ECO:0000313" key="2">
    <source>
        <dbReference type="Proteomes" id="UP000235828"/>
    </source>
</evidence>
<keyword evidence="2" id="KW-1185">Reference proteome</keyword>
<protein>
    <submittedName>
        <fullName evidence="1">Uncharacterized protein</fullName>
    </submittedName>
</protein>
<evidence type="ECO:0000313" key="1">
    <source>
        <dbReference type="EMBL" id="SON48535.1"/>
    </source>
</evidence>
<name>A0A2N8Z9D9_9VIBR</name>
<accession>A0A2N8Z9D9</accession>
<dbReference type="RefSeq" id="WP_102521370.1">
    <property type="nucleotide sequence ID" value="NZ_LT960611.1"/>
</dbReference>
<dbReference type="AlphaFoldDB" id="A0A2N8Z9D9"/>
<dbReference type="Pfam" id="PF20304">
    <property type="entry name" value="Sp-CxC"/>
    <property type="match status" value="1"/>
</dbReference>
<dbReference type="InterPro" id="IPR046889">
    <property type="entry name" value="Sp-CxC"/>
</dbReference>
<gene>
    <name evidence="1" type="ORF">VTAP4600_A0556</name>
</gene>
<dbReference type="EMBL" id="LT960611">
    <property type="protein sequence ID" value="SON48535.1"/>
    <property type="molecule type" value="Genomic_DNA"/>
</dbReference>
<reference evidence="1 2" key="1">
    <citation type="submission" date="2017-10" db="EMBL/GenBank/DDBJ databases">
        <authorList>
            <person name="Banno H."/>
            <person name="Chua N.-H."/>
        </authorList>
    </citation>
    <scope>NUCLEOTIDE SEQUENCE [LARGE SCALE GENOMIC DNA]</scope>
    <source>
        <strain evidence="1">Vibrio tapetis CECT4600</strain>
    </source>
</reference>
<dbReference type="Proteomes" id="UP000235828">
    <property type="component" value="Chromosome A"/>
</dbReference>